<dbReference type="SMART" id="SM00115">
    <property type="entry name" value="CASc"/>
    <property type="match status" value="1"/>
</dbReference>
<dbReference type="GO" id="GO:0004197">
    <property type="term" value="F:cysteine-type endopeptidase activity"/>
    <property type="evidence" value="ECO:0007669"/>
    <property type="project" value="InterPro"/>
</dbReference>
<dbReference type="InterPro" id="IPR056260">
    <property type="entry name" value="Dredd_2nd"/>
</dbReference>
<dbReference type="GO" id="GO:0006508">
    <property type="term" value="P:proteolysis"/>
    <property type="evidence" value="ECO:0007669"/>
    <property type="project" value="InterPro"/>
</dbReference>
<organism evidence="7">
    <name type="scientific">Clastoptera arizonana</name>
    <name type="common">Arizona spittle bug</name>
    <dbReference type="NCBI Taxonomy" id="38151"/>
    <lineage>
        <taxon>Eukaryota</taxon>
        <taxon>Metazoa</taxon>
        <taxon>Ecdysozoa</taxon>
        <taxon>Arthropoda</taxon>
        <taxon>Hexapoda</taxon>
        <taxon>Insecta</taxon>
        <taxon>Pterygota</taxon>
        <taxon>Neoptera</taxon>
        <taxon>Paraneoptera</taxon>
        <taxon>Hemiptera</taxon>
        <taxon>Auchenorrhyncha</taxon>
        <taxon>Cercopoidea</taxon>
        <taxon>Clastopteridae</taxon>
        <taxon>Clastoptera</taxon>
    </lineage>
</organism>
<protein>
    <recommendedName>
        <fullName evidence="8">Caspase family p20 domain-containing protein</fullName>
    </recommendedName>
</protein>
<dbReference type="InterPro" id="IPR002138">
    <property type="entry name" value="Pept_C14_p10"/>
</dbReference>
<evidence type="ECO:0000256" key="1">
    <source>
        <dbReference type="ARBA" id="ARBA00010134"/>
    </source>
</evidence>
<evidence type="ECO:0000259" key="5">
    <source>
        <dbReference type="PROSITE" id="PS50207"/>
    </source>
</evidence>
<dbReference type="GO" id="GO:0043067">
    <property type="term" value="P:regulation of programmed cell death"/>
    <property type="evidence" value="ECO:0007669"/>
    <property type="project" value="UniProtKB-ARBA"/>
</dbReference>
<dbReference type="InterPro" id="IPR001309">
    <property type="entry name" value="Pept_C14_p20"/>
</dbReference>
<dbReference type="Gene3D" id="3.30.70.1470">
    <property type="entry name" value="Caspase-like"/>
    <property type="match status" value="1"/>
</dbReference>
<evidence type="ECO:0000313" key="7">
    <source>
        <dbReference type="EMBL" id="JAS15634.1"/>
    </source>
</evidence>
<dbReference type="Gene3D" id="3.40.50.1460">
    <property type="match status" value="1"/>
</dbReference>
<dbReference type="GO" id="GO:0005737">
    <property type="term" value="C:cytoplasm"/>
    <property type="evidence" value="ECO:0007669"/>
    <property type="project" value="UniProtKB-ARBA"/>
</dbReference>
<dbReference type="PANTHER" id="PTHR48169">
    <property type="entry name" value="DED DOMAIN-CONTAINING PROTEIN"/>
    <property type="match status" value="1"/>
</dbReference>
<dbReference type="SUPFAM" id="SSF52129">
    <property type="entry name" value="Caspase-like"/>
    <property type="match status" value="1"/>
</dbReference>
<dbReference type="PROSITE" id="PS50208">
    <property type="entry name" value="CASPASE_P20"/>
    <property type="match status" value="1"/>
</dbReference>
<dbReference type="GO" id="GO:0051604">
    <property type="term" value="P:protein maturation"/>
    <property type="evidence" value="ECO:0007669"/>
    <property type="project" value="UniProtKB-ARBA"/>
</dbReference>
<dbReference type="Pfam" id="PF23725">
    <property type="entry name" value="Dredd_N"/>
    <property type="match status" value="1"/>
</dbReference>
<evidence type="ECO:0000256" key="2">
    <source>
        <dbReference type="ARBA" id="ARBA00022703"/>
    </source>
</evidence>
<comment type="similarity">
    <text evidence="1 3">Belongs to the peptidase C14A family.</text>
</comment>
<dbReference type="InterPro" id="IPR015917">
    <property type="entry name" value="Pept_C14A"/>
</dbReference>
<dbReference type="PRINTS" id="PR00376">
    <property type="entry name" value="IL1BCENZYME"/>
</dbReference>
<dbReference type="InterPro" id="IPR056259">
    <property type="entry name" value="Dredd_N"/>
</dbReference>
<proteinExistence type="inferred from homology"/>
<dbReference type="InterPro" id="IPR029030">
    <property type="entry name" value="Caspase-like_dom_sf"/>
</dbReference>
<evidence type="ECO:0000256" key="4">
    <source>
        <dbReference type="SAM" id="MobiDB-lite"/>
    </source>
</evidence>
<dbReference type="PROSITE" id="PS50207">
    <property type="entry name" value="CASPASE_P10"/>
    <property type="match status" value="1"/>
</dbReference>
<feature type="region of interest" description="Disordered" evidence="4">
    <location>
        <begin position="308"/>
        <end position="336"/>
    </location>
</feature>
<evidence type="ECO:0000259" key="6">
    <source>
        <dbReference type="PROSITE" id="PS50208"/>
    </source>
</evidence>
<feature type="compositionally biased region" description="Low complexity" evidence="4">
    <location>
        <begin position="312"/>
        <end position="330"/>
    </location>
</feature>
<dbReference type="EMBL" id="GEDC01021664">
    <property type="protein sequence ID" value="JAS15634.1"/>
    <property type="molecule type" value="Transcribed_RNA"/>
</dbReference>
<dbReference type="InterPro" id="IPR011600">
    <property type="entry name" value="Pept_C14_caspase"/>
</dbReference>
<evidence type="ECO:0000256" key="3">
    <source>
        <dbReference type="RuleBase" id="RU003971"/>
    </source>
</evidence>
<accession>A0A1B6CQI8</accession>
<feature type="domain" description="Caspase family p10" evidence="5">
    <location>
        <begin position="574"/>
        <end position="661"/>
    </location>
</feature>
<evidence type="ECO:0008006" key="8">
    <source>
        <dbReference type="Google" id="ProtNLM"/>
    </source>
</evidence>
<dbReference type="Pfam" id="PF23724">
    <property type="entry name" value="Dredd_2nd"/>
    <property type="match status" value="1"/>
</dbReference>
<keyword evidence="2" id="KW-0053">Apoptosis</keyword>
<feature type="domain" description="Caspase family p20" evidence="6">
    <location>
        <begin position="432"/>
        <end position="556"/>
    </location>
</feature>
<gene>
    <name evidence="7" type="ORF">g.5415</name>
</gene>
<dbReference type="GO" id="GO:0006915">
    <property type="term" value="P:apoptotic process"/>
    <property type="evidence" value="ECO:0007669"/>
    <property type="project" value="UniProtKB-KW"/>
</dbReference>
<dbReference type="AlphaFoldDB" id="A0A1B6CQI8"/>
<dbReference type="Pfam" id="PF00656">
    <property type="entry name" value="Peptidase_C14"/>
    <property type="match status" value="1"/>
</dbReference>
<reference evidence="7" key="1">
    <citation type="submission" date="2015-12" db="EMBL/GenBank/DDBJ databases">
        <title>De novo transcriptome assembly of four potential Pierce s Disease insect vectors from Arizona vineyards.</title>
        <authorList>
            <person name="Tassone E.E."/>
        </authorList>
    </citation>
    <scope>NUCLEOTIDE SEQUENCE</scope>
</reference>
<dbReference type="PANTHER" id="PTHR48169:SF7">
    <property type="entry name" value="CASPASE 10"/>
    <property type="match status" value="1"/>
</dbReference>
<name>A0A1B6CQI8_9HEMI</name>
<sequence length="661" mass="75424">MNSEIFSMDNNVSTDSDELFNPAVITLDGVIHVEDNYLNLHEKISLVFLLYDVPDHALQTIKTLVLNQNDKSTVISDWARASEVNPIELTWKYKLLESLISIQNFQSTCSFGISKDNIQLYIDSQDGSFLNRIRKELFLICENLPLEAAEQLLTVAKGNLTSFDEFCLSYPRYLELFFLHLISFKIIAENHSCIDVKYVCALLRAIDRPSLSNEIEEVVHKIEIENNLMEEVICKLGRDSNEEVVCKLEKESNITKEVVCDESNLTYVKNQDLRIQDVENENKQLELNDILSGINKSNSELILLENIERSSSRSSSQSSSSSSYSSCSSSDTEVKSQPIGSSMVIVYTDSSSDESSLGDKKSDVKMCDKISNNENGASAVDMTEDKHTKFAVKPVNTVDETYNEPKNEGQKQSFLTFEDQSVKYPMDSSAPHIGLCLVINNYKFVENEYYQLEERHGSNWDVKKLKNTFQDTLGMEFLESSNVRSLDFIHVIKSRLEMKFRPDYSVFVLCILSHGTKGTIYGSDGNPVQISIIEKCLTHRKKLRNKPKVLIVQACQFNYISKFPDIVSDGHADERDFFKCMSTIPGRGAYRDQNLGSWFIQELCTAISKNWKQKHFMEIITVVNSKIHEIQDYLKLNNIYVGEKEMVPIFTCTGTKLLYFY</sequence>